<evidence type="ECO:0000256" key="4">
    <source>
        <dbReference type="ARBA" id="ARBA00023186"/>
    </source>
</evidence>
<feature type="compositionally biased region" description="Basic and acidic residues" evidence="7">
    <location>
        <begin position="148"/>
        <end position="167"/>
    </location>
</feature>
<dbReference type="GO" id="GO:0006508">
    <property type="term" value="P:proteolysis"/>
    <property type="evidence" value="ECO:0007669"/>
    <property type="project" value="UniProtKB-KW"/>
</dbReference>
<evidence type="ECO:0000259" key="8">
    <source>
        <dbReference type="PROSITE" id="PS50151"/>
    </source>
</evidence>
<evidence type="ECO:0000313" key="11">
    <source>
        <dbReference type="Proteomes" id="UP000602260"/>
    </source>
</evidence>
<dbReference type="InterPro" id="IPR041546">
    <property type="entry name" value="ClpA/ClpB_AAA_lid"/>
</dbReference>
<name>A0A8J6J1R9_9FIRM</name>
<feature type="domain" description="UVR" evidence="8">
    <location>
        <begin position="422"/>
        <end position="457"/>
    </location>
</feature>
<dbReference type="Gene3D" id="4.10.860.10">
    <property type="entry name" value="UVR domain"/>
    <property type="match status" value="1"/>
</dbReference>
<dbReference type="InterPro" id="IPR001270">
    <property type="entry name" value="ClpA/B"/>
</dbReference>
<dbReference type="EMBL" id="JACOPN010000001">
    <property type="protein sequence ID" value="MBC5715956.1"/>
    <property type="molecule type" value="Genomic_DNA"/>
</dbReference>
<dbReference type="Pfam" id="PF10431">
    <property type="entry name" value="ClpB_D2-small"/>
    <property type="match status" value="1"/>
</dbReference>
<dbReference type="InterPro" id="IPR003593">
    <property type="entry name" value="AAA+_ATPase"/>
</dbReference>
<dbReference type="PROSITE" id="PS00871">
    <property type="entry name" value="CLPAB_2"/>
    <property type="match status" value="1"/>
</dbReference>
<comment type="similarity">
    <text evidence="6">Belongs to the ClpA/ClpB family.</text>
</comment>
<dbReference type="PROSITE" id="PS00870">
    <property type="entry name" value="CLPAB_1"/>
    <property type="match status" value="1"/>
</dbReference>
<gene>
    <name evidence="10" type="ORF">H8S55_01205</name>
</gene>
<dbReference type="InterPro" id="IPR001943">
    <property type="entry name" value="UVR_dom"/>
</dbReference>
<accession>A0A8J6J1R9</accession>
<dbReference type="SMART" id="SM00382">
    <property type="entry name" value="AAA"/>
    <property type="match status" value="2"/>
</dbReference>
<dbReference type="PROSITE" id="PS50151">
    <property type="entry name" value="UVR"/>
    <property type="match status" value="1"/>
</dbReference>
<dbReference type="CDD" id="cd00009">
    <property type="entry name" value="AAA"/>
    <property type="match status" value="1"/>
</dbReference>
<keyword evidence="1 5" id="KW-0677">Repeat</keyword>
<dbReference type="Pfam" id="PF17871">
    <property type="entry name" value="AAA_lid_9"/>
    <property type="match status" value="1"/>
</dbReference>
<dbReference type="GO" id="GO:0005737">
    <property type="term" value="C:cytoplasm"/>
    <property type="evidence" value="ECO:0007669"/>
    <property type="project" value="TreeGrafter"/>
</dbReference>
<dbReference type="InterPro" id="IPR027417">
    <property type="entry name" value="P-loop_NTPase"/>
</dbReference>
<dbReference type="CDD" id="cd19499">
    <property type="entry name" value="RecA-like_ClpB_Hsp104-like"/>
    <property type="match status" value="1"/>
</dbReference>
<dbReference type="Pfam" id="PF07724">
    <property type="entry name" value="AAA_2"/>
    <property type="match status" value="1"/>
</dbReference>
<evidence type="ECO:0000259" key="9">
    <source>
        <dbReference type="PROSITE" id="PS51903"/>
    </source>
</evidence>
<reference evidence="10" key="1">
    <citation type="submission" date="2020-08" db="EMBL/GenBank/DDBJ databases">
        <title>Genome public.</title>
        <authorList>
            <person name="Liu C."/>
            <person name="Sun Q."/>
        </authorList>
    </citation>
    <scope>NUCLEOTIDE SEQUENCE</scope>
    <source>
        <strain evidence="10">BX5</strain>
    </source>
</reference>
<dbReference type="AlphaFoldDB" id="A0A8J6J1R9"/>
<dbReference type="PANTHER" id="PTHR11638:SF18">
    <property type="entry name" value="HEAT SHOCK PROTEIN 104"/>
    <property type="match status" value="1"/>
</dbReference>
<dbReference type="PRINTS" id="PR00300">
    <property type="entry name" value="CLPPROTEASEA"/>
</dbReference>
<evidence type="ECO:0000256" key="2">
    <source>
        <dbReference type="ARBA" id="ARBA00022741"/>
    </source>
</evidence>
<dbReference type="GO" id="GO:0016887">
    <property type="term" value="F:ATP hydrolysis activity"/>
    <property type="evidence" value="ECO:0007669"/>
    <property type="project" value="InterPro"/>
</dbReference>
<dbReference type="GO" id="GO:0034605">
    <property type="term" value="P:cellular response to heat"/>
    <property type="evidence" value="ECO:0007669"/>
    <property type="project" value="TreeGrafter"/>
</dbReference>
<feature type="region of interest" description="Disordered" evidence="7">
    <location>
        <begin position="147"/>
        <end position="168"/>
    </location>
</feature>
<dbReference type="GO" id="GO:0005524">
    <property type="term" value="F:ATP binding"/>
    <property type="evidence" value="ECO:0007669"/>
    <property type="project" value="UniProtKB-KW"/>
</dbReference>
<evidence type="ECO:0000256" key="5">
    <source>
        <dbReference type="PROSITE-ProRule" id="PRU01251"/>
    </source>
</evidence>
<dbReference type="InterPro" id="IPR004176">
    <property type="entry name" value="Clp_R_N"/>
</dbReference>
<dbReference type="InterPro" id="IPR028299">
    <property type="entry name" value="ClpA/B_CS2"/>
</dbReference>
<dbReference type="InterPro" id="IPR018368">
    <property type="entry name" value="ClpA/B_CS1"/>
</dbReference>
<dbReference type="PANTHER" id="PTHR11638">
    <property type="entry name" value="ATP-DEPENDENT CLP PROTEASE"/>
    <property type="match status" value="1"/>
</dbReference>
<dbReference type="Pfam" id="PF00004">
    <property type="entry name" value="AAA"/>
    <property type="match status" value="1"/>
</dbReference>
<sequence>MTDSRFTSTALGAIRSAQENAARLGHSYVGSEHLLLGLASLEYSPAAQALRRAGADRKTLRAGVVRRVGVGVPARCPRQGLTPHCCQAIRGAAEESRRLGQRAVSAEHLLLGLLGETDSGAFRVLDSCGVDIPALYRRVTAALGGEETAPRFRPREPETRPGGDTRQLDQCSRDLTAMAAQGQLDPVIGREAELERVIQILSRRSKNNPVLLGEPGVGKTAVAEGLALAIADGTVPAHLLGRRVCALDLAAMVAGTKYRGEFEEKLRHVLAEVRRAGNIILFIDELHTIVGAGSAEGAIDAANILKPALARGELRVIGATTLDEYRRHVEKDAALERRFQPVTVAEPDRDGALAILRGLRSRYESYHHLTVTDGALSAAVDLSIRYLPGRFLPDKAIDLLDEGCARARLSGRTLPPELKNLEERAAQAGRQMALAIREQNFEKAAMLRDAEGDFRRALEEGRRRFLAGQQARKVGEGDIRAVLEQWTGVPVSAPDQADKKALAGLEDSLRRTLIGQDRAVETVARAIRRSRLGLGDPRRPVGCFLLLGPSGVGKTQLCRSLASALFGREEALLRFDMSEYREAHTVSRLVGSPPGYVGHEEGGQLTERVRRNPWSVVLLDELEKAHHDVWSVLLQVMEEGVLTDGMGRRTDFRNTVLVMTSNLGARRFEQGQRLGFASGPLAKREQLEREVIADARRTFAPEFFNRLDAALVFPPLEQGELCRIARRLLDETGARLAAHGVKLDVAEEALSLLAREGSSREYGARPLRRAVARLVEDPAADLLLSGRMKKGDTLHVVAREGTVEVSLT</sequence>
<evidence type="ECO:0000256" key="1">
    <source>
        <dbReference type="ARBA" id="ARBA00022737"/>
    </source>
</evidence>
<dbReference type="FunFam" id="3.40.50.300:FF:000010">
    <property type="entry name" value="Chaperone clpB 1, putative"/>
    <property type="match status" value="1"/>
</dbReference>
<feature type="domain" description="Clp R" evidence="9">
    <location>
        <begin position="2"/>
        <end position="145"/>
    </location>
</feature>
<dbReference type="SUPFAM" id="SSF81923">
    <property type="entry name" value="Double Clp-N motif"/>
    <property type="match status" value="2"/>
</dbReference>
<comment type="caution">
    <text evidence="10">The sequence shown here is derived from an EMBL/GenBank/DDBJ whole genome shotgun (WGS) entry which is preliminary data.</text>
</comment>
<dbReference type="RefSeq" id="WP_186877464.1">
    <property type="nucleotide sequence ID" value="NZ_JACOPN010000001.1"/>
</dbReference>
<organism evidence="10 11">
    <name type="scientific">Flintibacter faecis</name>
    <dbReference type="NCBI Taxonomy" id="2763047"/>
    <lineage>
        <taxon>Bacteria</taxon>
        <taxon>Bacillati</taxon>
        <taxon>Bacillota</taxon>
        <taxon>Clostridia</taxon>
        <taxon>Eubacteriales</taxon>
        <taxon>Flintibacter</taxon>
    </lineage>
</organism>
<keyword evidence="10" id="KW-0645">Protease</keyword>
<keyword evidence="3 6" id="KW-0067">ATP-binding</keyword>
<proteinExistence type="inferred from homology"/>
<dbReference type="GO" id="GO:0008233">
    <property type="term" value="F:peptidase activity"/>
    <property type="evidence" value="ECO:0007669"/>
    <property type="project" value="UniProtKB-KW"/>
</dbReference>
<dbReference type="InterPro" id="IPR036628">
    <property type="entry name" value="Clp_N_dom_sf"/>
</dbReference>
<keyword evidence="2 6" id="KW-0547">Nucleotide-binding</keyword>
<dbReference type="Gene3D" id="3.40.50.300">
    <property type="entry name" value="P-loop containing nucleotide triphosphate hydrolases"/>
    <property type="match status" value="2"/>
</dbReference>
<dbReference type="InterPro" id="IPR050130">
    <property type="entry name" value="ClpA_ClpB"/>
</dbReference>
<keyword evidence="10" id="KW-0378">Hydrolase</keyword>
<dbReference type="Pfam" id="PF02861">
    <property type="entry name" value="Clp_N"/>
    <property type="match status" value="2"/>
</dbReference>
<evidence type="ECO:0000256" key="6">
    <source>
        <dbReference type="RuleBase" id="RU004432"/>
    </source>
</evidence>
<protein>
    <submittedName>
        <fullName evidence="10">ATP-dependent Clp protease ATP-binding subunit</fullName>
    </submittedName>
</protein>
<dbReference type="SUPFAM" id="SSF52540">
    <property type="entry name" value="P-loop containing nucleoside triphosphate hydrolases"/>
    <property type="match status" value="2"/>
</dbReference>
<dbReference type="Gene3D" id="1.10.8.60">
    <property type="match status" value="2"/>
</dbReference>
<evidence type="ECO:0000313" key="10">
    <source>
        <dbReference type="EMBL" id="MBC5715956.1"/>
    </source>
</evidence>
<keyword evidence="11" id="KW-1185">Reference proteome</keyword>
<evidence type="ECO:0000256" key="3">
    <source>
        <dbReference type="ARBA" id="ARBA00022840"/>
    </source>
</evidence>
<dbReference type="InterPro" id="IPR019489">
    <property type="entry name" value="Clp_ATPase_C"/>
</dbReference>
<dbReference type="InterPro" id="IPR003959">
    <property type="entry name" value="ATPase_AAA_core"/>
</dbReference>
<dbReference type="SMART" id="SM01086">
    <property type="entry name" value="ClpB_D2-small"/>
    <property type="match status" value="1"/>
</dbReference>
<dbReference type="FunFam" id="3.40.50.300:FF:000025">
    <property type="entry name" value="ATP-dependent Clp protease subunit"/>
    <property type="match status" value="1"/>
</dbReference>
<dbReference type="Gene3D" id="1.10.1780.10">
    <property type="entry name" value="Clp, N-terminal domain"/>
    <property type="match status" value="1"/>
</dbReference>
<dbReference type="PROSITE" id="PS51903">
    <property type="entry name" value="CLP_R"/>
    <property type="match status" value="1"/>
</dbReference>
<keyword evidence="4 6" id="KW-0143">Chaperone</keyword>
<evidence type="ECO:0000256" key="7">
    <source>
        <dbReference type="SAM" id="MobiDB-lite"/>
    </source>
</evidence>
<dbReference type="Proteomes" id="UP000602260">
    <property type="component" value="Unassembled WGS sequence"/>
</dbReference>